<dbReference type="PROSITE" id="PS50885">
    <property type="entry name" value="HAMP"/>
    <property type="match status" value="1"/>
</dbReference>
<reference evidence="9 10" key="1">
    <citation type="submission" date="2019-06" db="EMBL/GenBank/DDBJ databases">
        <title>Whole genome sequence for Cellvibrionaceae sp. R142.</title>
        <authorList>
            <person name="Wang G."/>
        </authorList>
    </citation>
    <scope>NUCLEOTIDE SEQUENCE [LARGE SCALE GENOMIC DNA]</scope>
    <source>
        <strain evidence="9 10">R142</strain>
    </source>
</reference>
<evidence type="ECO:0000256" key="6">
    <source>
        <dbReference type="SAM" id="MobiDB-lite"/>
    </source>
</evidence>
<organism evidence="9 10">
    <name type="scientific">Exilibacterium tricleocarpae</name>
    <dbReference type="NCBI Taxonomy" id="2591008"/>
    <lineage>
        <taxon>Bacteria</taxon>
        <taxon>Pseudomonadati</taxon>
        <taxon>Pseudomonadota</taxon>
        <taxon>Gammaproteobacteria</taxon>
        <taxon>Cellvibrionales</taxon>
        <taxon>Cellvibrionaceae</taxon>
        <taxon>Exilibacterium</taxon>
    </lineage>
</organism>
<accession>A0A545U4D5</accession>
<gene>
    <name evidence="9" type="ORF">FKG94_05800</name>
</gene>
<evidence type="ECO:0000256" key="1">
    <source>
        <dbReference type="ARBA" id="ARBA00004370"/>
    </source>
</evidence>
<evidence type="ECO:0000256" key="5">
    <source>
        <dbReference type="PROSITE-ProRule" id="PRU00284"/>
    </source>
</evidence>
<evidence type="ECO:0000313" key="10">
    <source>
        <dbReference type="Proteomes" id="UP000319732"/>
    </source>
</evidence>
<dbReference type="InterPro" id="IPR003660">
    <property type="entry name" value="HAMP_dom"/>
</dbReference>
<feature type="domain" description="HAMP" evidence="8">
    <location>
        <begin position="670"/>
        <end position="722"/>
    </location>
</feature>
<dbReference type="SUPFAM" id="SSF58104">
    <property type="entry name" value="Methyl-accepting chemotaxis protein (MCP) signaling domain"/>
    <property type="match status" value="1"/>
</dbReference>
<evidence type="ECO:0000259" key="8">
    <source>
        <dbReference type="PROSITE" id="PS50885"/>
    </source>
</evidence>
<dbReference type="InterPro" id="IPR035965">
    <property type="entry name" value="PAS-like_dom_sf"/>
</dbReference>
<dbReference type="Gene3D" id="3.30.450.20">
    <property type="entry name" value="PAS domain"/>
    <property type="match status" value="5"/>
</dbReference>
<comment type="caution">
    <text evidence="9">The sequence shown here is derived from an EMBL/GenBank/DDBJ whole genome shotgun (WGS) entry which is preliminary data.</text>
</comment>
<comment type="similarity">
    <text evidence="4">Belongs to the methyl-accepting chemotaxis (MCP) protein family.</text>
</comment>
<dbReference type="PROSITE" id="PS50111">
    <property type="entry name" value="CHEMOTAXIS_TRANSDUC_2"/>
    <property type="match status" value="1"/>
</dbReference>
<sequence>MLADNNMTIVYMNDQVKSMLRDRERELQGELRDFRVNDLIGKCVDDFHQNPSHQRGMIGRLSEPYNTDLKVAGLTFGLTATPWFDLSGERVGTVIEWEDKTERLAKEEEEQRSAAANLRIKQALDVCDTSVMMADDDLNIIYLNEAVKKMLRNREQEIRSELPTFDVSSLMGYNVDNFHKNPAHQRNMLKGLREPYKTDLQLASLTFNLIATPLFDEQGQRLGTVVEWVDKTDQLAREREEQRIAAENLRIKQALDVCDTSVMMADDDLNIIYLNKAVVEMLRNREQQIRTQLPNFDVNSLLGFNVDGFHKNPSHQRNMLRDLRDAYMTDLPLAGLTFGLIATPLFDEQGRRLGTVVEWVDKTDRLARENEEQRVAAENLRIKQALDVCDTSVMMADNDLNIIYMNKAVVDMLRNREQQIRTQLPNFDVNSLLGFNVDGFHKNPSHQRNMLRDLKDTYMTDLPLAGLTFGLIATPLFDEEGTRLGTVVEWNDKTDRLAREKEEQELSASNARVKQALDNVSANVMIADNDFNIIYLNESVAGMMRAAESDIRKQLTGFDAGKLIGANVDIFHKNPAHQRSMVGAMSSTYRGEIEVGGRTFSLIANPIVVEGDRIGTVVEWNDRTAEVVIEHEIDAVVEAAGAGDFTRQISMEGKEGFFKNLSTGLNTLVSTIEVAMNDVLRMLGAMAKGDLSERITRDYQGSFGQLKNDANDTANKLTEVIGNIRGSATAITSAASEIAQGNADLSQRTEEQASSLEETASSMEQMTSAVKQSAENASQANGLASDAQQKAKEGGEVVSRAVSAMDEINAASKKISDIIGVIDEIAFQTNLLALNAAVEAARAGEQGRGFAVVAGEVRNLAQRSAGAAKEIKDLIRDSVNKVDDGTQLVNQSGETLQEIVAAVEKVSNMMREISDAAQEQTSGIEQVNTAVSQMDEMTQQNAALVEEASAAGESMAEQARSMSGMMDFFTVDENMVTDAAKPSLHVVNQPSSKPSRAAGQGHQPAAGGGDDEWEDF</sequence>
<dbReference type="EMBL" id="VHSG01000006">
    <property type="protein sequence ID" value="TQV84316.1"/>
    <property type="molecule type" value="Genomic_DNA"/>
</dbReference>
<protein>
    <submittedName>
        <fullName evidence="9">PAS domain-containing protein</fullName>
    </submittedName>
</protein>
<evidence type="ECO:0000256" key="3">
    <source>
        <dbReference type="ARBA" id="ARBA00023224"/>
    </source>
</evidence>
<dbReference type="OrthoDB" id="9765776at2"/>
<dbReference type="AlphaFoldDB" id="A0A545U4D5"/>
<dbReference type="FunFam" id="1.10.287.950:FF:000001">
    <property type="entry name" value="Methyl-accepting chemotaxis sensory transducer"/>
    <property type="match status" value="1"/>
</dbReference>
<keyword evidence="10" id="KW-1185">Reference proteome</keyword>
<evidence type="ECO:0000259" key="7">
    <source>
        <dbReference type="PROSITE" id="PS50111"/>
    </source>
</evidence>
<dbReference type="SMART" id="SM00091">
    <property type="entry name" value="PAS"/>
    <property type="match status" value="4"/>
</dbReference>
<dbReference type="InterPro" id="IPR004089">
    <property type="entry name" value="MCPsignal_dom"/>
</dbReference>
<dbReference type="Proteomes" id="UP000319732">
    <property type="component" value="Unassembled WGS sequence"/>
</dbReference>
<feature type="compositionally biased region" description="Polar residues" evidence="6">
    <location>
        <begin position="752"/>
        <end position="788"/>
    </location>
</feature>
<dbReference type="GO" id="GO:0005886">
    <property type="term" value="C:plasma membrane"/>
    <property type="evidence" value="ECO:0007669"/>
    <property type="project" value="TreeGrafter"/>
</dbReference>
<feature type="region of interest" description="Disordered" evidence="6">
    <location>
        <begin position="981"/>
        <end position="1016"/>
    </location>
</feature>
<dbReference type="PANTHER" id="PTHR43531:SF14">
    <property type="entry name" value="METHYL-ACCEPTING CHEMOTAXIS PROTEIN I-RELATED"/>
    <property type="match status" value="1"/>
</dbReference>
<dbReference type="CDD" id="cd11386">
    <property type="entry name" value="MCP_signal"/>
    <property type="match status" value="1"/>
</dbReference>
<evidence type="ECO:0000313" key="9">
    <source>
        <dbReference type="EMBL" id="TQV84316.1"/>
    </source>
</evidence>
<name>A0A545U4D5_9GAMM</name>
<feature type="region of interest" description="Disordered" evidence="6">
    <location>
        <begin position="741"/>
        <end position="791"/>
    </location>
</feature>
<dbReference type="GO" id="GO:0007165">
    <property type="term" value="P:signal transduction"/>
    <property type="evidence" value="ECO:0007669"/>
    <property type="project" value="UniProtKB-KW"/>
</dbReference>
<dbReference type="FunFam" id="3.30.450.20:FF:000075">
    <property type="entry name" value="Methyl-accepting chemotaxis protein"/>
    <property type="match status" value="4"/>
</dbReference>
<evidence type="ECO:0000256" key="4">
    <source>
        <dbReference type="ARBA" id="ARBA00029447"/>
    </source>
</evidence>
<dbReference type="InterPro" id="IPR004090">
    <property type="entry name" value="Chemotax_Me-accpt_rcpt"/>
</dbReference>
<feature type="domain" description="Methyl-accepting transducer" evidence="7">
    <location>
        <begin position="727"/>
        <end position="956"/>
    </location>
</feature>
<comment type="subcellular location">
    <subcellularLocation>
        <location evidence="1">Membrane</location>
    </subcellularLocation>
</comment>
<proteinExistence type="inferred from homology"/>
<dbReference type="GO" id="GO:0006935">
    <property type="term" value="P:chemotaxis"/>
    <property type="evidence" value="ECO:0007669"/>
    <property type="project" value="InterPro"/>
</dbReference>
<evidence type="ECO:0000256" key="2">
    <source>
        <dbReference type="ARBA" id="ARBA00022481"/>
    </source>
</evidence>
<keyword evidence="3 5" id="KW-0807">Transducer</keyword>
<dbReference type="InterPro" id="IPR000014">
    <property type="entry name" value="PAS"/>
</dbReference>
<dbReference type="Gene3D" id="1.10.287.950">
    <property type="entry name" value="Methyl-accepting chemotaxis protein"/>
    <property type="match status" value="1"/>
</dbReference>
<dbReference type="Pfam" id="PF18947">
    <property type="entry name" value="HAMP_2"/>
    <property type="match status" value="1"/>
</dbReference>
<dbReference type="Pfam" id="PF00015">
    <property type="entry name" value="MCPsignal"/>
    <property type="match status" value="1"/>
</dbReference>
<keyword evidence="2" id="KW-0488">Methylation</keyword>
<dbReference type="SUPFAM" id="SSF55785">
    <property type="entry name" value="PYP-like sensor domain (PAS domain)"/>
    <property type="match status" value="1"/>
</dbReference>
<dbReference type="SMART" id="SM00283">
    <property type="entry name" value="MA"/>
    <property type="match status" value="1"/>
</dbReference>
<dbReference type="InterPro" id="IPR051310">
    <property type="entry name" value="MCP_chemotaxis"/>
</dbReference>
<dbReference type="Pfam" id="PF13188">
    <property type="entry name" value="PAS_8"/>
    <property type="match status" value="4"/>
</dbReference>
<dbReference type="PANTHER" id="PTHR43531">
    <property type="entry name" value="PROTEIN ICFG"/>
    <property type="match status" value="1"/>
</dbReference>
<dbReference type="GO" id="GO:0004888">
    <property type="term" value="F:transmembrane signaling receptor activity"/>
    <property type="evidence" value="ECO:0007669"/>
    <property type="project" value="InterPro"/>
</dbReference>
<dbReference type="PRINTS" id="PR00260">
    <property type="entry name" value="CHEMTRNSDUCR"/>
</dbReference>